<accession>A0A8W8J6F1</accession>
<protein>
    <submittedName>
        <fullName evidence="1">Uncharacterized protein</fullName>
    </submittedName>
</protein>
<dbReference type="AlphaFoldDB" id="A0A8W8J6F1"/>
<proteinExistence type="predicted"/>
<dbReference type="Proteomes" id="UP000005408">
    <property type="component" value="Unassembled WGS sequence"/>
</dbReference>
<sequence length="246" mass="28226">MNQEARSRKYNLLVYGIPKQEKENPLEVLNQFLRNDLQMEKAVVDSLIIQNAHRIPRNPDSRYKETAPEAIIVKFACLKDRNIILARVHEVKLPKGKSVRTDLPGPLKKMRAQLAQKAYQLRKEGLKTRIIEKSTSVELQVRLRAVQQSGRVSIKRHVVVTKIGKLLPTLFNSVCLSPISRNCVKGDDGLYQLNWDYKVGDEYGAPDPPFFIHIGDTWRRCTCMVYGDRERSTLETFVYVCCVVVS</sequence>
<keyword evidence="2" id="KW-1185">Reference proteome</keyword>
<dbReference type="EnsemblMetazoa" id="G17466.2">
    <property type="protein sequence ID" value="G17466.2:cds"/>
    <property type="gene ID" value="G17466"/>
</dbReference>
<evidence type="ECO:0000313" key="2">
    <source>
        <dbReference type="Proteomes" id="UP000005408"/>
    </source>
</evidence>
<reference evidence="1" key="1">
    <citation type="submission" date="2022-08" db="UniProtKB">
        <authorList>
            <consortium name="EnsemblMetazoa"/>
        </authorList>
    </citation>
    <scope>IDENTIFICATION</scope>
    <source>
        <strain evidence="1">05x7-T-G4-1.051#20</strain>
    </source>
</reference>
<dbReference type="Gene3D" id="3.30.70.1820">
    <property type="entry name" value="L1 transposable element, RRM domain"/>
    <property type="match status" value="1"/>
</dbReference>
<name>A0A8W8J6F1_MAGGI</name>
<evidence type="ECO:0000313" key="1">
    <source>
        <dbReference type="EnsemblMetazoa" id="G17466.2:cds"/>
    </source>
</evidence>
<organism evidence="1 2">
    <name type="scientific">Magallana gigas</name>
    <name type="common">Pacific oyster</name>
    <name type="synonym">Crassostrea gigas</name>
    <dbReference type="NCBI Taxonomy" id="29159"/>
    <lineage>
        <taxon>Eukaryota</taxon>
        <taxon>Metazoa</taxon>
        <taxon>Spiralia</taxon>
        <taxon>Lophotrochozoa</taxon>
        <taxon>Mollusca</taxon>
        <taxon>Bivalvia</taxon>
        <taxon>Autobranchia</taxon>
        <taxon>Pteriomorphia</taxon>
        <taxon>Ostreida</taxon>
        <taxon>Ostreoidea</taxon>
        <taxon>Ostreidae</taxon>
        <taxon>Magallana</taxon>
    </lineage>
</organism>